<protein>
    <submittedName>
        <fullName evidence="2">Uncharacterized protein</fullName>
    </submittedName>
</protein>
<feature type="transmembrane region" description="Helical" evidence="1">
    <location>
        <begin position="41"/>
        <end position="62"/>
    </location>
</feature>
<feature type="transmembrane region" description="Helical" evidence="1">
    <location>
        <begin position="74"/>
        <end position="92"/>
    </location>
</feature>
<evidence type="ECO:0000313" key="2">
    <source>
        <dbReference type="EMBL" id="MBU5437777.1"/>
    </source>
</evidence>
<dbReference type="Proteomes" id="UP000749471">
    <property type="component" value="Unassembled WGS sequence"/>
</dbReference>
<keyword evidence="1" id="KW-0812">Transmembrane</keyword>
<comment type="caution">
    <text evidence="2">The sequence shown here is derived from an EMBL/GenBank/DDBJ whole genome shotgun (WGS) entry which is preliminary data.</text>
</comment>
<gene>
    <name evidence="2" type="ORF">KQI42_07145</name>
</gene>
<evidence type="ECO:0000313" key="3">
    <source>
        <dbReference type="Proteomes" id="UP000749471"/>
    </source>
</evidence>
<evidence type="ECO:0000256" key="1">
    <source>
        <dbReference type="SAM" id="Phobius"/>
    </source>
</evidence>
<reference evidence="2 3" key="1">
    <citation type="submission" date="2021-06" db="EMBL/GenBank/DDBJ databases">
        <authorList>
            <person name="Sun Q."/>
            <person name="Li D."/>
        </authorList>
    </citation>
    <scope>NUCLEOTIDE SEQUENCE [LARGE SCALE GENOMIC DNA]</scope>
    <source>
        <strain evidence="2 3">MSJ-40</strain>
    </source>
</reference>
<dbReference type="RefSeq" id="WP_216518245.1">
    <property type="nucleotide sequence ID" value="NZ_JAHLPM010000005.1"/>
</dbReference>
<name>A0ABS6E4E5_9FIRM</name>
<feature type="transmembrane region" description="Helical" evidence="1">
    <location>
        <begin position="14"/>
        <end position="35"/>
    </location>
</feature>
<proteinExistence type="predicted"/>
<sequence length="96" mass="11248">MESSKNKLIKLNKIMLVVTTFISIVSLSVCFYFHAKAFPLILFRYHKQEFILLLCILFLYFLAKMFEMKKIKKVIALGIILSVINLIGFRILTKIM</sequence>
<dbReference type="EMBL" id="JAHLPM010000005">
    <property type="protein sequence ID" value="MBU5437777.1"/>
    <property type="molecule type" value="Genomic_DNA"/>
</dbReference>
<keyword evidence="3" id="KW-1185">Reference proteome</keyword>
<keyword evidence="1" id="KW-0472">Membrane</keyword>
<accession>A0ABS6E4E5</accession>
<keyword evidence="1" id="KW-1133">Transmembrane helix</keyword>
<organism evidence="2 3">
    <name type="scientific">Tissierella simiarum</name>
    <dbReference type="NCBI Taxonomy" id="2841534"/>
    <lineage>
        <taxon>Bacteria</taxon>
        <taxon>Bacillati</taxon>
        <taxon>Bacillota</taxon>
        <taxon>Tissierellia</taxon>
        <taxon>Tissierellales</taxon>
        <taxon>Tissierellaceae</taxon>
        <taxon>Tissierella</taxon>
    </lineage>
</organism>